<evidence type="ECO:0000256" key="1">
    <source>
        <dbReference type="SAM" id="MobiDB-lite"/>
    </source>
</evidence>
<evidence type="ECO:0000313" key="2">
    <source>
        <dbReference type="EMBL" id="PND37727.1"/>
    </source>
</evidence>
<name>A0A2N8KWA0_9BURK</name>
<feature type="region of interest" description="Disordered" evidence="1">
    <location>
        <begin position="116"/>
        <end position="135"/>
    </location>
</feature>
<protein>
    <recommendedName>
        <fullName evidence="4">SPOR domain-containing protein</fullName>
    </recommendedName>
</protein>
<dbReference type="AlphaFoldDB" id="A0A2N8KWA0"/>
<accession>A0A2N8KWA0</accession>
<organism evidence="2 3">
    <name type="scientific">Kinneretia aquatilis</name>
    <dbReference type="NCBI Taxonomy" id="2070761"/>
    <lineage>
        <taxon>Bacteria</taxon>
        <taxon>Pseudomonadati</taxon>
        <taxon>Pseudomonadota</taxon>
        <taxon>Betaproteobacteria</taxon>
        <taxon>Burkholderiales</taxon>
        <taxon>Sphaerotilaceae</taxon>
        <taxon>Roseateles</taxon>
    </lineage>
</organism>
<reference evidence="2 3" key="1">
    <citation type="submission" date="2018-01" db="EMBL/GenBank/DDBJ databases">
        <title>Draft genome sequence of Paucibacter aquatile CR182 isolated from freshwater of the Nakdong River.</title>
        <authorList>
            <person name="Choi A."/>
            <person name="Chung E.J."/>
        </authorList>
    </citation>
    <scope>NUCLEOTIDE SEQUENCE [LARGE SCALE GENOMIC DNA]</scope>
    <source>
        <strain evidence="2 3">CR182</strain>
    </source>
</reference>
<feature type="region of interest" description="Disordered" evidence="1">
    <location>
        <begin position="40"/>
        <end position="70"/>
    </location>
</feature>
<feature type="compositionally biased region" description="Basic and acidic residues" evidence="1">
    <location>
        <begin position="472"/>
        <end position="490"/>
    </location>
</feature>
<comment type="caution">
    <text evidence="2">The sequence shown here is derived from an EMBL/GenBank/DDBJ whole genome shotgun (WGS) entry which is preliminary data.</text>
</comment>
<dbReference type="Proteomes" id="UP000235916">
    <property type="component" value="Unassembled WGS sequence"/>
</dbReference>
<dbReference type="EMBL" id="POSP01000003">
    <property type="protein sequence ID" value="PND37727.1"/>
    <property type="molecule type" value="Genomic_DNA"/>
</dbReference>
<evidence type="ECO:0000313" key="3">
    <source>
        <dbReference type="Proteomes" id="UP000235916"/>
    </source>
</evidence>
<evidence type="ECO:0008006" key="4">
    <source>
        <dbReference type="Google" id="ProtNLM"/>
    </source>
</evidence>
<feature type="compositionally biased region" description="Low complexity" evidence="1">
    <location>
        <begin position="413"/>
        <end position="422"/>
    </location>
</feature>
<proteinExistence type="predicted"/>
<feature type="region of interest" description="Disordered" evidence="1">
    <location>
        <begin position="297"/>
        <end position="327"/>
    </location>
</feature>
<feature type="compositionally biased region" description="Basic residues" evidence="1">
    <location>
        <begin position="116"/>
        <end position="126"/>
    </location>
</feature>
<feature type="region of interest" description="Disordered" evidence="1">
    <location>
        <begin position="374"/>
        <end position="502"/>
    </location>
</feature>
<gene>
    <name evidence="2" type="ORF">C1O66_09460</name>
</gene>
<keyword evidence="3" id="KW-1185">Reference proteome</keyword>
<sequence>MVEHLVAWHNSHPLAKRINIYDVHTIGVVALPFMRNGGAAAPSSDVAARKSSRSGRPQEPIEPVLTDEVSPDSLAAWGEESTIAANSNAAELDALADQELWHRSSWGERFKRGLRNWRSRSPKPGKPRPAAGSDTWPAFSERFIAGLTPARIASFAQRFGYSEQPGDGSWPQRVVPIDELMMGGGSAGGDAQGNGGAWPFELYLFTAAIDAGRSRTRVLVGQGHPRPQIIGRRCLSPWRLGAVTLLPLGVLLMSAALLLLPSRKAVKEAEEAAAAAASAAVAVAASAPASAVAQAAEPEASEAAGPAAPEASAASAAAEFAENTAPSSTSSAASAAVAAPPLKPALPTPLDLREAAAATAAAIAAAQQAALDKAAGKDSANSSPELAASEPQPDIRPQLVKPIPRKNARPMLADAPAPSSEAAKAEDKNAPAKPADPVADLMNGPKPSPITAGRISSRDGERPSLHSAVDNAADKSTAKDSRGKPSEERGVSAGKPSGNAAATAGKATVVALVGPVSANKADAEAMLERMKVALAANPGGGASQAQVFQTPEGWRPAIWPFASREQAQLINATLIARGLRTKAVDF</sequence>